<feature type="transmembrane region" description="Helical" evidence="6">
    <location>
        <begin position="323"/>
        <end position="345"/>
    </location>
</feature>
<evidence type="ECO:0000256" key="5">
    <source>
        <dbReference type="ARBA" id="ARBA00023136"/>
    </source>
</evidence>
<dbReference type="PANTHER" id="PTHR31632:SF2">
    <property type="entry name" value="PLASMA MEMBRANE IRON PERMEASE"/>
    <property type="match status" value="1"/>
</dbReference>
<feature type="transmembrane region" description="Helical" evidence="6">
    <location>
        <begin position="448"/>
        <end position="467"/>
    </location>
</feature>
<reference evidence="8 9" key="1">
    <citation type="submission" date="2018-09" db="EMBL/GenBank/DDBJ databases">
        <title>Characterization of the phylogenetic diversity of five novel species belonging to the genus Bifidobacterium.</title>
        <authorList>
            <person name="Lugli G.A."/>
            <person name="Duranti S."/>
            <person name="Milani C."/>
        </authorList>
    </citation>
    <scope>NUCLEOTIDE SEQUENCE [LARGE SCALE GENOMIC DNA]</scope>
    <source>
        <strain evidence="8 9">2020B</strain>
    </source>
</reference>
<evidence type="ECO:0000256" key="3">
    <source>
        <dbReference type="ARBA" id="ARBA00022692"/>
    </source>
</evidence>
<dbReference type="EMBL" id="QXGI01000006">
    <property type="protein sequence ID" value="RSX46801.1"/>
    <property type="molecule type" value="Genomic_DNA"/>
</dbReference>
<feature type="transmembrane region" description="Helical" evidence="6">
    <location>
        <begin position="479"/>
        <end position="498"/>
    </location>
</feature>
<dbReference type="RefSeq" id="WP_126032474.1">
    <property type="nucleotide sequence ID" value="NZ_QXGI01000006.1"/>
</dbReference>
<feature type="transmembrane region" description="Helical" evidence="6">
    <location>
        <begin position="352"/>
        <end position="375"/>
    </location>
</feature>
<feature type="transmembrane region" description="Helical" evidence="6">
    <location>
        <begin position="510"/>
        <end position="534"/>
    </location>
</feature>
<keyword evidence="4 6" id="KW-1133">Transmembrane helix</keyword>
<evidence type="ECO:0000313" key="8">
    <source>
        <dbReference type="EMBL" id="RSX46801.1"/>
    </source>
</evidence>
<dbReference type="InterPro" id="IPR004923">
    <property type="entry name" value="FTR1/Fip1/EfeU"/>
</dbReference>
<evidence type="ECO:0000313" key="9">
    <source>
        <dbReference type="Proteomes" id="UP000288052"/>
    </source>
</evidence>
<keyword evidence="9" id="KW-1185">Reference proteome</keyword>
<feature type="transmembrane region" description="Helical" evidence="6">
    <location>
        <begin position="387"/>
        <end position="408"/>
    </location>
</feature>
<comment type="caution">
    <text evidence="8">The sequence shown here is derived from an EMBL/GenBank/DDBJ whole genome shotgun (WGS) entry which is preliminary data.</text>
</comment>
<feature type="signal peptide" evidence="7">
    <location>
        <begin position="1"/>
        <end position="33"/>
    </location>
</feature>
<dbReference type="OrthoDB" id="8215804at2"/>
<dbReference type="Pfam" id="PF03239">
    <property type="entry name" value="FTR1"/>
    <property type="match status" value="1"/>
</dbReference>
<dbReference type="AlphaFoldDB" id="A0A430F6B0"/>
<evidence type="ECO:0000256" key="6">
    <source>
        <dbReference type="SAM" id="Phobius"/>
    </source>
</evidence>
<dbReference type="Proteomes" id="UP000288052">
    <property type="component" value="Unassembled WGS sequence"/>
</dbReference>
<feature type="transmembrane region" description="Helical" evidence="6">
    <location>
        <begin position="562"/>
        <end position="581"/>
    </location>
</feature>
<evidence type="ECO:0000256" key="7">
    <source>
        <dbReference type="SAM" id="SignalP"/>
    </source>
</evidence>
<evidence type="ECO:0000256" key="4">
    <source>
        <dbReference type="ARBA" id="ARBA00022989"/>
    </source>
</evidence>
<gene>
    <name evidence="8" type="ORF">D2E22_1482</name>
</gene>
<accession>A0A430F6B0</accession>
<dbReference type="GO" id="GO:0033573">
    <property type="term" value="C:high-affinity iron permease complex"/>
    <property type="evidence" value="ECO:0007669"/>
    <property type="project" value="InterPro"/>
</dbReference>
<evidence type="ECO:0000256" key="1">
    <source>
        <dbReference type="ARBA" id="ARBA00004141"/>
    </source>
</evidence>
<keyword evidence="5 6" id="KW-0472">Membrane</keyword>
<evidence type="ECO:0000256" key="2">
    <source>
        <dbReference type="ARBA" id="ARBA00008333"/>
    </source>
</evidence>
<dbReference type="PANTHER" id="PTHR31632">
    <property type="entry name" value="IRON TRANSPORTER FTH1"/>
    <property type="match status" value="1"/>
</dbReference>
<proteinExistence type="inferred from homology"/>
<sequence length="612" mass="63776">MQQTVKTAYARWAAVLAGVALAAVALCSGIVSATPAAANDASGAAAIAEGASDASAAQSAADYDSWNAVAEAIVAELDAGLEDYDAGNRSGAASHFSRALNTGYVASNFAKATADRLGQDAYTAQLKTLRELGTLAYRPDAAAQIEVQAQRIAEDVRTSAARLDADAALLSPRDFAAARTQKTQEEREELDANKVHVNEGRGERSWSQVAAEMATILDEAQRLAAAGDGKAGAAKVNDAYYQYYEKLGFEKNVMNAIGGSRVSKVESTFKETRKAMIAGRDAAGLVTELKTMLVEDGTALDGGAGGSKNAMTAFVTSAGGQSFLVLIREGLEALLVVAAVIAYLLRAGMRRFVRWVYAGAVLGLVGSGAVAIVLMRLFGGSGPQQEIMEGVCALVAAVMLVWSGNWMFSKRSADSWNRYIREKTESAVGSVRTAPSVDSAAGKAAMSLAMLSFLAVFREGAETVIFYESIHAMTQDGRGMWTGGLAAAAVLAVLFVVIRLTSVRIPVGPFFIVTSVLMSALAVVFAGGGVHSLIEGDLIAGTYLEGFPTNDWLGVYPYVQTLVAQAVAAIIVIGMFMIGAFTQRAHDGARKAAATPDADASATVGALPEGAE</sequence>
<feature type="chain" id="PRO_5038370859" evidence="7">
    <location>
        <begin position="34"/>
        <end position="612"/>
    </location>
</feature>
<name>A0A430F6B0_9BIFI</name>
<organism evidence="8 9">
    <name type="scientific">Bifidobacterium castoris</name>
    <dbReference type="NCBI Taxonomy" id="2306972"/>
    <lineage>
        <taxon>Bacteria</taxon>
        <taxon>Bacillati</taxon>
        <taxon>Actinomycetota</taxon>
        <taxon>Actinomycetes</taxon>
        <taxon>Bifidobacteriales</taxon>
        <taxon>Bifidobacteriaceae</taxon>
        <taxon>Bifidobacterium</taxon>
    </lineage>
</organism>
<comment type="similarity">
    <text evidence="2">Belongs to the oxidase-dependent Fe transporter (OFeT) (TC 9.A.10.1) family.</text>
</comment>
<keyword evidence="7" id="KW-0732">Signal</keyword>
<keyword evidence="3 6" id="KW-0812">Transmembrane</keyword>
<dbReference type="GO" id="GO:0015093">
    <property type="term" value="F:ferrous iron transmembrane transporter activity"/>
    <property type="evidence" value="ECO:0007669"/>
    <property type="project" value="TreeGrafter"/>
</dbReference>
<comment type="subcellular location">
    <subcellularLocation>
        <location evidence="1">Membrane</location>
        <topology evidence="1">Multi-pass membrane protein</topology>
    </subcellularLocation>
</comment>
<protein>
    <submittedName>
        <fullName evidence="8">Iron permease</fullName>
    </submittedName>
</protein>